<evidence type="ECO:0000313" key="1">
    <source>
        <dbReference type="EMBL" id="QKJ30302.1"/>
    </source>
</evidence>
<organism evidence="1 2">
    <name type="scientific">Mucilaginibacter mali</name>
    <dbReference type="NCBI Taxonomy" id="2740462"/>
    <lineage>
        <taxon>Bacteria</taxon>
        <taxon>Pseudomonadati</taxon>
        <taxon>Bacteroidota</taxon>
        <taxon>Sphingobacteriia</taxon>
        <taxon>Sphingobacteriales</taxon>
        <taxon>Sphingobacteriaceae</taxon>
        <taxon>Mucilaginibacter</taxon>
    </lineage>
</organism>
<reference evidence="1 2" key="1">
    <citation type="submission" date="2020-05" db="EMBL/GenBank/DDBJ databases">
        <title>Mucilaginibacter mali sp. nov.</title>
        <authorList>
            <person name="Kim H.S."/>
            <person name="Lee K.C."/>
            <person name="Suh M.K."/>
            <person name="Kim J.-S."/>
            <person name="Han K.-I."/>
            <person name="Eom M.K."/>
            <person name="Shin Y.K."/>
            <person name="Lee J.-S."/>
        </authorList>
    </citation>
    <scope>NUCLEOTIDE SEQUENCE [LARGE SCALE GENOMIC DNA]</scope>
    <source>
        <strain evidence="1 2">G2-14</strain>
    </source>
</reference>
<evidence type="ECO:0000313" key="2">
    <source>
        <dbReference type="Proteomes" id="UP000505355"/>
    </source>
</evidence>
<sequence length="78" mass="9129">MKDDERIKKIDSVYGSTTDKLQFAQSFVHKMHAFTLDRKAEKKQKEVLKKLYMESTKSKAMKKIILVHWLSALSIQTV</sequence>
<keyword evidence="2" id="KW-1185">Reference proteome</keyword>
<gene>
    <name evidence="1" type="ORF">HQ865_11200</name>
</gene>
<protein>
    <submittedName>
        <fullName evidence="1">Uncharacterized protein</fullName>
    </submittedName>
</protein>
<accession>A0A7D4UKA3</accession>
<name>A0A7D4UKA3_9SPHI</name>
<dbReference type="RefSeq" id="WP_173414989.1">
    <property type="nucleotide sequence ID" value="NZ_CP054139.1"/>
</dbReference>
<dbReference type="Proteomes" id="UP000505355">
    <property type="component" value="Chromosome"/>
</dbReference>
<dbReference type="AlphaFoldDB" id="A0A7D4UKA3"/>
<proteinExistence type="predicted"/>
<dbReference type="EMBL" id="CP054139">
    <property type="protein sequence ID" value="QKJ30302.1"/>
    <property type="molecule type" value="Genomic_DNA"/>
</dbReference>
<dbReference type="KEGG" id="mmab:HQ865_11200"/>